<dbReference type="KEGG" id="senf:GJR95_05155"/>
<dbReference type="AlphaFoldDB" id="A0A6P1VMY9"/>
<protein>
    <submittedName>
        <fullName evidence="1">Uncharacterized protein</fullName>
    </submittedName>
</protein>
<dbReference type="RefSeq" id="WP_162384863.1">
    <property type="nucleotide sequence ID" value="NZ_CP045997.1"/>
</dbReference>
<dbReference type="Proteomes" id="UP000464577">
    <property type="component" value="Chromosome"/>
</dbReference>
<evidence type="ECO:0000313" key="2">
    <source>
        <dbReference type="Proteomes" id="UP000464577"/>
    </source>
</evidence>
<accession>A0A6P1VMY9</accession>
<proteinExistence type="predicted"/>
<organism evidence="1 2">
    <name type="scientific">Spirosoma endbachense</name>
    <dbReference type="NCBI Taxonomy" id="2666025"/>
    <lineage>
        <taxon>Bacteria</taxon>
        <taxon>Pseudomonadati</taxon>
        <taxon>Bacteroidota</taxon>
        <taxon>Cytophagia</taxon>
        <taxon>Cytophagales</taxon>
        <taxon>Cytophagaceae</taxon>
        <taxon>Spirosoma</taxon>
    </lineage>
</organism>
<dbReference type="Gene3D" id="3.90.1570.20">
    <property type="match status" value="1"/>
</dbReference>
<evidence type="ECO:0000313" key="1">
    <source>
        <dbReference type="EMBL" id="QHV94443.1"/>
    </source>
</evidence>
<reference evidence="1 2" key="1">
    <citation type="submission" date="2019-11" db="EMBL/GenBank/DDBJ databases">
        <title>Spirosoma endbachense sp. nov., isolated from a natural salt meadow.</title>
        <authorList>
            <person name="Rojas J."/>
            <person name="Ambika Manirajan B."/>
            <person name="Ratering S."/>
            <person name="Suarez C."/>
            <person name="Geissler-Plaum R."/>
            <person name="Schnell S."/>
        </authorList>
    </citation>
    <scope>NUCLEOTIDE SEQUENCE [LARGE SCALE GENOMIC DNA]</scope>
    <source>
        <strain evidence="1 2">I-24</strain>
    </source>
</reference>
<keyword evidence="2" id="KW-1185">Reference proteome</keyword>
<name>A0A6P1VMY9_9BACT</name>
<gene>
    <name evidence="1" type="ORF">GJR95_05155</name>
</gene>
<dbReference type="EMBL" id="CP045997">
    <property type="protein sequence ID" value="QHV94443.1"/>
    <property type="molecule type" value="Genomic_DNA"/>
</dbReference>
<sequence>MLYDFQSEQAKVIGKVCQANDLKDETGKIIRLIGENEYAIPAGFVLNDKTQE</sequence>